<dbReference type="Proteomes" id="UP000838308">
    <property type="component" value="Unassembled WGS sequence"/>
</dbReference>
<organism evidence="1 2">
    <name type="scientific">Neobacillus rhizosphaerae</name>
    <dbReference type="NCBI Taxonomy" id="2880965"/>
    <lineage>
        <taxon>Bacteria</taxon>
        <taxon>Bacillati</taxon>
        <taxon>Bacillota</taxon>
        <taxon>Bacilli</taxon>
        <taxon>Bacillales</taxon>
        <taxon>Bacillaceae</taxon>
        <taxon>Neobacillus</taxon>
    </lineage>
</organism>
<protein>
    <recommendedName>
        <fullName evidence="3">Maturase</fullName>
    </recommendedName>
</protein>
<proteinExistence type="predicted"/>
<evidence type="ECO:0000313" key="2">
    <source>
        <dbReference type="Proteomes" id="UP000838308"/>
    </source>
</evidence>
<keyword evidence="2" id="KW-1185">Reference proteome</keyword>
<accession>A0ABM9EPL2</accession>
<comment type="caution">
    <text evidence="1">The sequence shown here is derived from an EMBL/GenBank/DDBJ whole genome shotgun (WGS) entry which is preliminary data.</text>
</comment>
<gene>
    <name evidence="1" type="ORF">BACCIP111895_01727</name>
</gene>
<evidence type="ECO:0000313" key="1">
    <source>
        <dbReference type="EMBL" id="CAH2714555.1"/>
    </source>
</evidence>
<sequence length="41" mass="4815">MIGMAKLIKRLIKFYRAYEVSGIPKLIKRLIKSLGSWVYMV</sequence>
<reference evidence="1" key="1">
    <citation type="submission" date="2022-04" db="EMBL/GenBank/DDBJ databases">
        <authorList>
            <person name="Criscuolo A."/>
        </authorList>
    </citation>
    <scope>NUCLEOTIDE SEQUENCE</scope>
    <source>
        <strain evidence="1">CIP111895</strain>
    </source>
</reference>
<name>A0ABM9EPL2_9BACI</name>
<evidence type="ECO:0008006" key="3">
    <source>
        <dbReference type="Google" id="ProtNLM"/>
    </source>
</evidence>
<dbReference type="EMBL" id="CALBWS010000008">
    <property type="protein sequence ID" value="CAH2714555.1"/>
    <property type="molecule type" value="Genomic_DNA"/>
</dbReference>